<organism evidence="1 2">
    <name type="scientific">Pseudofrankia inefficax (strain DSM 45817 / CECT 9037 / DDB 130130 / EuI1c)</name>
    <name type="common">Frankia inefficax</name>
    <dbReference type="NCBI Taxonomy" id="298654"/>
    <lineage>
        <taxon>Bacteria</taxon>
        <taxon>Bacillati</taxon>
        <taxon>Actinomycetota</taxon>
        <taxon>Actinomycetes</taxon>
        <taxon>Frankiales</taxon>
        <taxon>Frankiaceae</taxon>
        <taxon>Pseudofrankia</taxon>
    </lineage>
</organism>
<protein>
    <submittedName>
        <fullName evidence="1">Uncharacterized protein</fullName>
    </submittedName>
</protein>
<dbReference type="EMBL" id="CP002299">
    <property type="protein sequence ID" value="ADP83056.1"/>
    <property type="molecule type" value="Genomic_DNA"/>
</dbReference>
<dbReference type="InParanoid" id="E3J4D7"/>
<dbReference type="HOGENOM" id="CLU_059899_0_0_11"/>
<proteinExistence type="predicted"/>
<accession>E3J4D7</accession>
<dbReference type="KEGG" id="fri:FraEuI1c_5067"/>
<dbReference type="AlphaFoldDB" id="E3J4D7"/>
<evidence type="ECO:0000313" key="2">
    <source>
        <dbReference type="Proteomes" id="UP000002484"/>
    </source>
</evidence>
<keyword evidence="2" id="KW-1185">Reference proteome</keyword>
<sequence length="371" mass="40422">MLIPFDDYPVHQTALPLAHAGDGHPDQYDRFWFNGYDENMYFAVALGLYPNRGIIDAAFSVVHDGVQRSVFASGRIPLDRTQTRIGPISIEIVEPMRVARIVVTAPEHGLVADLTATARTSAYEEPRQTRHAGTVMVMDVTRATQLVTWSGTVSSGGTDIPIGVPTYGTKDRSWGIRGVGDPAPAAPRNVPPQLCFFWAPLNFPDQCLHYLRFEDARGVPWSETAAVLPVLGDEAPIFGAETGIRRLDGVHHEIRWAPGLRRSEGATIRLGAGETVELEPIRTFRMKGVGYLHPTWGHGKWHGELAVGGEAHKTADLDVLAFDTVHVQQVMRATWGDRTGLGVLEQVVIGPYAPGGFTELLDGAAPRTAPS</sequence>
<dbReference type="Proteomes" id="UP000002484">
    <property type="component" value="Chromosome"/>
</dbReference>
<dbReference type="eggNOG" id="ENOG502Z7KC">
    <property type="taxonomic scope" value="Bacteria"/>
</dbReference>
<dbReference type="RefSeq" id="WP_013426174.1">
    <property type="nucleotide sequence ID" value="NC_014666.1"/>
</dbReference>
<dbReference type="STRING" id="298654.FraEuI1c_5067"/>
<name>E3J4D7_PSEI1</name>
<reference evidence="1 2" key="1">
    <citation type="submission" date="2010-10" db="EMBL/GenBank/DDBJ databases">
        <title>Complete sequence of Frankia sp. EuI1c.</title>
        <authorList>
            <consortium name="US DOE Joint Genome Institute"/>
            <person name="Lucas S."/>
            <person name="Copeland A."/>
            <person name="Lapidus A."/>
            <person name="Cheng J.-F."/>
            <person name="Bruce D."/>
            <person name="Goodwin L."/>
            <person name="Pitluck S."/>
            <person name="Chertkov O."/>
            <person name="Detter J.C."/>
            <person name="Han C."/>
            <person name="Tapia R."/>
            <person name="Land M."/>
            <person name="Hauser L."/>
            <person name="Jeffries C."/>
            <person name="Kyrpides N."/>
            <person name="Ivanova N."/>
            <person name="Mikhailova N."/>
            <person name="Beauchemin N."/>
            <person name="Sen A."/>
            <person name="Sur S.A."/>
            <person name="Gtari M."/>
            <person name="Wall L."/>
            <person name="Tisa L."/>
            <person name="Woyke T."/>
        </authorList>
    </citation>
    <scope>NUCLEOTIDE SEQUENCE [LARGE SCALE GENOMIC DNA]</scope>
    <source>
        <strain evidence="2">DSM 45817 / CECT 9037 / EuI1c</strain>
    </source>
</reference>
<evidence type="ECO:0000313" key="1">
    <source>
        <dbReference type="EMBL" id="ADP83056.1"/>
    </source>
</evidence>
<dbReference type="OrthoDB" id="333076at2"/>
<gene>
    <name evidence="1" type="ordered locus">FraEuI1c_5067</name>
</gene>